<proteinExistence type="predicted"/>
<dbReference type="EMBL" id="BAABRU010000035">
    <property type="protein sequence ID" value="GAA5531180.1"/>
    <property type="molecule type" value="Genomic_DNA"/>
</dbReference>
<keyword evidence="2" id="KW-1185">Reference proteome</keyword>
<dbReference type="CDD" id="cd22641">
    <property type="entry name" value="C24-like"/>
    <property type="match status" value="1"/>
</dbReference>
<protein>
    <recommendedName>
        <fullName evidence="3">Phage tail collar domain-containing protein</fullName>
    </recommendedName>
</protein>
<gene>
    <name evidence="1" type="ORF">Hgul01_05005</name>
</gene>
<evidence type="ECO:0000313" key="2">
    <source>
        <dbReference type="Proteomes" id="UP001428290"/>
    </source>
</evidence>
<sequence>MTTIDDGLIVYLQLDALSAGQTVLDISGNNNNAIAHGSVQLVSDDVFGSVLDFDGSGYLELNPASIPAGNAITVSFWAYGAENLPGAGVSAIAALTAADERSLNVHLPWSDGQVYFDCGANGNTWDRMNQAANASDYKGTWTYWAFTKDVATGTMQIYANGTLWAQATGKTLPIKAASQATFGAYSPNTTPYYGKLSSLRIYNRALSADEILQVMAADPAAAATFDSLYPVGFNLLDDDGHSILYIDDNPQGYNLFLTISNNSPRTINVVAPNDQTPSAGNHHFVLNFRPGTLSTATLSQVKLTDQTWKLSTEQAVDGTTSLYLLSTQARSLAPNQSLNLALQSISASASSGARNTRVELSYQQLQYANSLTPLIGSRLQNLVVLNAQGAHTPPLHVGFVGPNMVLNNGTTANQLTLHITNLLDDAALALSPSTSNSPTTFIVAFDSQDNQNHRDWALGTTSQVNAIAITLDGWTGGKDAESAEWIFTTTQTSLAAEAFIQMNISNIISSLPSGAANLYLLYENLPGYRDGYFVVSIDKTPLIVTNNQRVGVGTNTPTRALAVRGIASSEELVSFEDLNGATKWHFNQKWGGKAGFNIAETGVKDGRLFLQAGGNTGIGTTAPRTGLDTGTGVLSGAANDYTKAQFAFTGGGRVTWNGINNRLKWSQRFIAISMERSISFATGHVNVIQPTSDLTADQVYDNQVRSCNAEGIVLKAWEALYAVHTVGGNENAVSYQITCYTTASFFVPSNWLLVAVVNGDDGTVRLANGIVLNPGASSLNGSPIPSGTINMWSGADNALPGGWVLCNGQNGTPDLRNRFVVGAGAAYPVGLMGGSDTVVLSTDQMPRHNHSGSTNVTGDHNHWMEGTDADGLAKRRRRIWGDTTVDMGFGGGRNADPNDERWRGSVNTDTTGNHAHSLVINENGGNQAHENRPPFYALCYIMKQ</sequence>
<organism evidence="1 2">
    <name type="scientific">Herpetosiphon gulosus</name>
    <dbReference type="NCBI Taxonomy" id="1973496"/>
    <lineage>
        <taxon>Bacteria</taxon>
        <taxon>Bacillati</taxon>
        <taxon>Chloroflexota</taxon>
        <taxon>Chloroflexia</taxon>
        <taxon>Herpetosiphonales</taxon>
        <taxon>Herpetosiphonaceae</taxon>
        <taxon>Herpetosiphon</taxon>
    </lineage>
</organism>
<comment type="caution">
    <text evidence="1">The sequence shown here is derived from an EMBL/GenBank/DDBJ whole genome shotgun (WGS) entry which is preliminary data.</text>
</comment>
<dbReference type="InterPro" id="IPR013320">
    <property type="entry name" value="ConA-like_dom_sf"/>
</dbReference>
<dbReference type="SUPFAM" id="SSF49899">
    <property type="entry name" value="Concanavalin A-like lectins/glucanases"/>
    <property type="match status" value="1"/>
</dbReference>
<dbReference type="RefSeq" id="WP_345724757.1">
    <property type="nucleotide sequence ID" value="NZ_BAABRU010000035.1"/>
</dbReference>
<accession>A0ABP9X721</accession>
<dbReference type="Proteomes" id="UP001428290">
    <property type="component" value="Unassembled WGS sequence"/>
</dbReference>
<reference evidence="1 2" key="1">
    <citation type="submission" date="2024-02" db="EMBL/GenBank/DDBJ databases">
        <title>Herpetosiphon gulosus NBRC 112829.</title>
        <authorList>
            <person name="Ichikawa N."/>
            <person name="Katano-Makiyama Y."/>
            <person name="Hidaka K."/>
        </authorList>
    </citation>
    <scope>NUCLEOTIDE SEQUENCE [LARGE SCALE GENOMIC DNA]</scope>
    <source>
        <strain evidence="1 2">NBRC 112829</strain>
    </source>
</reference>
<dbReference type="Pfam" id="PF13385">
    <property type="entry name" value="Laminin_G_3"/>
    <property type="match status" value="1"/>
</dbReference>
<dbReference type="SUPFAM" id="SSF88874">
    <property type="entry name" value="Receptor-binding domain of short tail fibre protein gp12"/>
    <property type="match status" value="1"/>
</dbReference>
<evidence type="ECO:0000313" key="1">
    <source>
        <dbReference type="EMBL" id="GAA5531180.1"/>
    </source>
</evidence>
<dbReference type="Gene3D" id="2.60.120.200">
    <property type="match status" value="1"/>
</dbReference>
<name>A0ABP9X721_9CHLR</name>
<evidence type="ECO:0008006" key="3">
    <source>
        <dbReference type="Google" id="ProtNLM"/>
    </source>
</evidence>